<name>A0A3B0TUM7_9ZZZZ</name>
<dbReference type="AlphaFoldDB" id="A0A3B0TUM7"/>
<dbReference type="GO" id="GO:0005829">
    <property type="term" value="C:cytosol"/>
    <property type="evidence" value="ECO:0007669"/>
    <property type="project" value="TreeGrafter"/>
</dbReference>
<dbReference type="Pfam" id="PF00117">
    <property type="entry name" value="GATase"/>
    <property type="match status" value="1"/>
</dbReference>
<dbReference type="InterPro" id="IPR044992">
    <property type="entry name" value="ChyE-like"/>
</dbReference>
<feature type="domain" description="Glutamine amidotransferase" evidence="1">
    <location>
        <begin position="21"/>
        <end position="175"/>
    </location>
</feature>
<dbReference type="EMBL" id="UOEP01000170">
    <property type="protein sequence ID" value="VAW22361.1"/>
    <property type="molecule type" value="Genomic_DNA"/>
</dbReference>
<dbReference type="PANTHER" id="PTHR42695">
    <property type="entry name" value="GLUTAMINE AMIDOTRANSFERASE YLR126C-RELATED"/>
    <property type="match status" value="1"/>
</dbReference>
<dbReference type="SUPFAM" id="SSF52317">
    <property type="entry name" value="Class I glutamine amidotransferase-like"/>
    <property type="match status" value="1"/>
</dbReference>
<dbReference type="InterPro" id="IPR029062">
    <property type="entry name" value="Class_I_gatase-like"/>
</dbReference>
<dbReference type="PANTHER" id="PTHR42695:SF5">
    <property type="entry name" value="GLUTAMINE AMIDOTRANSFERASE YLR126C-RELATED"/>
    <property type="match status" value="1"/>
</dbReference>
<proteinExistence type="predicted"/>
<dbReference type="InterPro" id="IPR017926">
    <property type="entry name" value="GATASE"/>
</dbReference>
<gene>
    <name evidence="2" type="ORF">MNBD_BACTEROID01-2845</name>
</gene>
<accession>A0A3B0TUM7</accession>
<sequence>MNSNILIINSAEPGISEFYLSIEEVLKPLNTRFKSIEYKESQNIDFNHWDGIIITGSPKGDDIVAHHLPYFQWIPACGKPVLGICAGHHITGVLYGAKLLRNREPESGDSEVGIINEDPILDGIDSPFKVKQMHNDSITLPGGFIQLATSHVCKNQLMKHKSKPVYTCQFHPEFYNADIFRNFIRIVNNSQDSVK</sequence>
<reference evidence="2" key="1">
    <citation type="submission" date="2018-06" db="EMBL/GenBank/DDBJ databases">
        <authorList>
            <person name="Zhirakovskaya E."/>
        </authorList>
    </citation>
    <scope>NUCLEOTIDE SEQUENCE</scope>
</reference>
<dbReference type="PROSITE" id="PS51273">
    <property type="entry name" value="GATASE_TYPE_1"/>
    <property type="match status" value="1"/>
</dbReference>
<dbReference type="CDD" id="cd03128">
    <property type="entry name" value="GAT_1"/>
    <property type="match status" value="1"/>
</dbReference>
<evidence type="ECO:0000259" key="1">
    <source>
        <dbReference type="Pfam" id="PF00117"/>
    </source>
</evidence>
<dbReference type="Gene3D" id="3.40.50.880">
    <property type="match status" value="1"/>
</dbReference>
<protein>
    <recommendedName>
        <fullName evidence="1">Glutamine amidotransferase domain-containing protein</fullName>
    </recommendedName>
</protein>
<evidence type="ECO:0000313" key="2">
    <source>
        <dbReference type="EMBL" id="VAW22361.1"/>
    </source>
</evidence>
<organism evidence="2">
    <name type="scientific">hydrothermal vent metagenome</name>
    <dbReference type="NCBI Taxonomy" id="652676"/>
    <lineage>
        <taxon>unclassified sequences</taxon>
        <taxon>metagenomes</taxon>
        <taxon>ecological metagenomes</taxon>
    </lineage>
</organism>